<dbReference type="Gene3D" id="1.25.40.10">
    <property type="entry name" value="Tetratricopeptide repeat domain"/>
    <property type="match status" value="1"/>
</dbReference>
<protein>
    <recommendedName>
        <fullName evidence="6">Outer membrane protein assembly factor BamD</fullName>
    </recommendedName>
</protein>
<evidence type="ECO:0000256" key="3">
    <source>
        <dbReference type="ARBA" id="ARBA00023139"/>
    </source>
</evidence>
<dbReference type="InterPro" id="IPR011990">
    <property type="entry name" value="TPR-like_helical_dom_sf"/>
</dbReference>
<dbReference type="HAMAP" id="MF_00922">
    <property type="entry name" value="OM_assembly_BamD"/>
    <property type="match status" value="1"/>
</dbReference>
<evidence type="ECO:0000313" key="9">
    <source>
        <dbReference type="EMBL" id="GLR11593.1"/>
    </source>
</evidence>
<dbReference type="RefSeq" id="WP_284194742.1">
    <property type="nucleotide sequence ID" value="NZ_BSOG01000001.1"/>
</dbReference>
<accession>A0ABQ5YAV4</accession>
<comment type="subcellular location">
    <subcellularLocation>
        <location evidence="6">Cell outer membrane</location>
        <topology evidence="6">Lipid-anchor</topology>
    </subcellularLocation>
</comment>
<evidence type="ECO:0000256" key="5">
    <source>
        <dbReference type="ARBA" id="ARBA00023288"/>
    </source>
</evidence>
<evidence type="ECO:0000259" key="8">
    <source>
        <dbReference type="Pfam" id="PF13525"/>
    </source>
</evidence>
<comment type="subunit">
    <text evidence="6">Part of the Bam complex.</text>
</comment>
<comment type="function">
    <text evidence="6">Part of the outer membrane protein assembly complex, which is involved in assembly and insertion of beta-barrel proteins into the outer membrane.</text>
</comment>
<evidence type="ECO:0000313" key="10">
    <source>
        <dbReference type="Proteomes" id="UP001156706"/>
    </source>
</evidence>
<keyword evidence="3 6" id="KW-0564">Palmitate</keyword>
<comment type="caution">
    <text evidence="9">The sequence shown here is derived from an EMBL/GenBank/DDBJ whole genome shotgun (WGS) entry which is preliminary data.</text>
</comment>
<organism evidence="9 10">
    <name type="scientific">Chitinimonas prasina</name>
    <dbReference type="NCBI Taxonomy" id="1434937"/>
    <lineage>
        <taxon>Bacteria</taxon>
        <taxon>Pseudomonadati</taxon>
        <taxon>Pseudomonadota</taxon>
        <taxon>Betaproteobacteria</taxon>
        <taxon>Neisseriales</taxon>
        <taxon>Chitinibacteraceae</taxon>
        <taxon>Chitinimonas</taxon>
    </lineage>
</organism>
<evidence type="ECO:0000256" key="6">
    <source>
        <dbReference type="HAMAP-Rule" id="MF_00922"/>
    </source>
</evidence>
<sequence length="263" mass="29603">MKRILPLLAAAFLLTACGSLGKKPDAENSGPTAEAMYSEAKTELTAGNYTRAVQLFESLQARYPYGRYAQQASLEIAYANFKDQEPELALAAIDRFLKQYPANPSVDYALYLKGLVNFIEDRSLFASISQQNMAERDPKAAKESFEAFRDLVTRFPESRYVADAQDRMAFLVTALADHDLSVATYYYNRGGYLAAANRAKFVIENYANTDRVETALVMLAAAYDKLGQTELRDDARRVLAKNYPNSKVAESQIFGETPWWKFW</sequence>
<name>A0ABQ5YAV4_9NEIS</name>
<dbReference type="InterPro" id="IPR017689">
    <property type="entry name" value="BamD"/>
</dbReference>
<keyword evidence="2 6" id="KW-0472">Membrane</keyword>
<evidence type="ECO:0000256" key="7">
    <source>
        <dbReference type="SAM" id="SignalP"/>
    </source>
</evidence>
<reference evidence="10" key="1">
    <citation type="journal article" date="2019" name="Int. J. Syst. Evol. Microbiol.">
        <title>The Global Catalogue of Microorganisms (GCM) 10K type strain sequencing project: providing services to taxonomists for standard genome sequencing and annotation.</title>
        <authorList>
            <consortium name="The Broad Institute Genomics Platform"/>
            <consortium name="The Broad Institute Genome Sequencing Center for Infectious Disease"/>
            <person name="Wu L."/>
            <person name="Ma J."/>
        </authorList>
    </citation>
    <scope>NUCLEOTIDE SEQUENCE [LARGE SCALE GENOMIC DNA]</scope>
    <source>
        <strain evidence="10">NBRC 110044</strain>
    </source>
</reference>
<feature type="signal peptide" evidence="7">
    <location>
        <begin position="1"/>
        <end position="21"/>
    </location>
</feature>
<keyword evidence="10" id="KW-1185">Reference proteome</keyword>
<dbReference type="PANTHER" id="PTHR37423:SF1">
    <property type="entry name" value="OUTER MEMBRANE PROTEIN ASSEMBLY FACTOR BAMD"/>
    <property type="match status" value="1"/>
</dbReference>
<dbReference type="SUPFAM" id="SSF48452">
    <property type="entry name" value="TPR-like"/>
    <property type="match status" value="1"/>
</dbReference>
<keyword evidence="4 6" id="KW-0998">Cell outer membrane</keyword>
<gene>
    <name evidence="9" type="primary">comL</name>
    <name evidence="6" type="synonym">bamD</name>
    <name evidence="9" type="ORF">GCM10007907_03830</name>
</gene>
<dbReference type="Proteomes" id="UP001156706">
    <property type="component" value="Unassembled WGS sequence"/>
</dbReference>
<dbReference type="EMBL" id="BSOG01000001">
    <property type="protein sequence ID" value="GLR11593.1"/>
    <property type="molecule type" value="Genomic_DNA"/>
</dbReference>
<comment type="similarity">
    <text evidence="6">Belongs to the BamD family.</text>
</comment>
<dbReference type="Pfam" id="PF13525">
    <property type="entry name" value="YfiO"/>
    <property type="match status" value="1"/>
</dbReference>
<evidence type="ECO:0000256" key="4">
    <source>
        <dbReference type="ARBA" id="ARBA00023237"/>
    </source>
</evidence>
<dbReference type="InterPro" id="IPR039565">
    <property type="entry name" value="BamD-like"/>
</dbReference>
<feature type="chain" id="PRO_5046691830" description="Outer membrane protein assembly factor BamD" evidence="7">
    <location>
        <begin position="22"/>
        <end position="263"/>
    </location>
</feature>
<dbReference type="PANTHER" id="PTHR37423">
    <property type="entry name" value="SOLUBLE LYTIC MUREIN TRANSGLYCOSYLASE-RELATED"/>
    <property type="match status" value="1"/>
</dbReference>
<dbReference type="CDD" id="cd15830">
    <property type="entry name" value="BamD"/>
    <property type="match status" value="1"/>
</dbReference>
<feature type="domain" description="Outer membrane lipoprotein BamD-like" evidence="8">
    <location>
        <begin position="33"/>
        <end position="235"/>
    </location>
</feature>
<proteinExistence type="inferred from homology"/>
<evidence type="ECO:0000256" key="1">
    <source>
        <dbReference type="ARBA" id="ARBA00022729"/>
    </source>
</evidence>
<evidence type="ECO:0000256" key="2">
    <source>
        <dbReference type="ARBA" id="ARBA00023136"/>
    </source>
</evidence>
<dbReference type="NCBIfam" id="TIGR03302">
    <property type="entry name" value="OM_YfiO"/>
    <property type="match status" value="1"/>
</dbReference>
<dbReference type="PROSITE" id="PS51257">
    <property type="entry name" value="PROKAR_LIPOPROTEIN"/>
    <property type="match status" value="1"/>
</dbReference>
<keyword evidence="5 6" id="KW-0449">Lipoprotein</keyword>
<keyword evidence="1 6" id="KW-0732">Signal</keyword>